<proteinExistence type="predicted"/>
<dbReference type="PANTHER" id="PTHR46888:SF1">
    <property type="entry name" value="RIBONUCLEASE H"/>
    <property type="match status" value="1"/>
</dbReference>
<sequence>ETEEVKEKPSKIQHVLALKQAQPKLIVKAANALSNLISEASDYEVIKQGNFDPYSVTTEAYRPAFRHVNKTSNMTYLESSSEKLKAFKEWAKKAEVTSFKELRNIIVFEVVNRKIPNSLMICLSDRKKRIPCQSVSRTESKPAISVNSSSGGTSVKSSSVASIRTLIFCSFCKKEGLTTKFYKDPKCKQFQYYRLSTSVFTKPLVKQDKA</sequence>
<name>A0AAN8WQ14_HALRR</name>
<dbReference type="PANTHER" id="PTHR46888">
    <property type="entry name" value="ZINC KNUCKLE DOMAINCONTAINING PROTEIN-RELATED"/>
    <property type="match status" value="1"/>
</dbReference>
<dbReference type="Proteomes" id="UP001381693">
    <property type="component" value="Unassembled WGS sequence"/>
</dbReference>
<comment type="caution">
    <text evidence="1">The sequence shown here is derived from an EMBL/GenBank/DDBJ whole genome shotgun (WGS) entry which is preliminary data.</text>
</comment>
<dbReference type="SUPFAM" id="SSF47353">
    <property type="entry name" value="Retrovirus capsid dimerization domain-like"/>
    <property type="match status" value="1"/>
</dbReference>
<feature type="non-terminal residue" evidence="1">
    <location>
        <position position="1"/>
    </location>
</feature>
<protein>
    <submittedName>
        <fullName evidence="1">Uncharacterized protein</fullName>
    </submittedName>
</protein>
<evidence type="ECO:0000313" key="2">
    <source>
        <dbReference type="Proteomes" id="UP001381693"/>
    </source>
</evidence>
<keyword evidence="2" id="KW-1185">Reference proteome</keyword>
<gene>
    <name evidence="1" type="ORF">SK128_028023</name>
</gene>
<dbReference type="EMBL" id="JAXCGZ010017415">
    <property type="protein sequence ID" value="KAK7068141.1"/>
    <property type="molecule type" value="Genomic_DNA"/>
</dbReference>
<evidence type="ECO:0000313" key="1">
    <source>
        <dbReference type="EMBL" id="KAK7068141.1"/>
    </source>
</evidence>
<accession>A0AAN8WQ14</accession>
<reference evidence="1 2" key="1">
    <citation type="submission" date="2023-11" db="EMBL/GenBank/DDBJ databases">
        <title>Halocaridina rubra genome assembly.</title>
        <authorList>
            <person name="Smith C."/>
        </authorList>
    </citation>
    <scope>NUCLEOTIDE SEQUENCE [LARGE SCALE GENOMIC DNA]</scope>
    <source>
        <strain evidence="1">EP-1</strain>
        <tissue evidence="1">Whole</tissue>
    </source>
</reference>
<dbReference type="AlphaFoldDB" id="A0AAN8WQ14"/>
<organism evidence="1 2">
    <name type="scientific">Halocaridina rubra</name>
    <name type="common">Hawaiian red shrimp</name>
    <dbReference type="NCBI Taxonomy" id="373956"/>
    <lineage>
        <taxon>Eukaryota</taxon>
        <taxon>Metazoa</taxon>
        <taxon>Ecdysozoa</taxon>
        <taxon>Arthropoda</taxon>
        <taxon>Crustacea</taxon>
        <taxon>Multicrustacea</taxon>
        <taxon>Malacostraca</taxon>
        <taxon>Eumalacostraca</taxon>
        <taxon>Eucarida</taxon>
        <taxon>Decapoda</taxon>
        <taxon>Pleocyemata</taxon>
        <taxon>Caridea</taxon>
        <taxon>Atyoidea</taxon>
        <taxon>Atyidae</taxon>
        <taxon>Halocaridina</taxon>
    </lineage>
</organism>